<dbReference type="GO" id="GO:0051260">
    <property type="term" value="P:protein homooligomerization"/>
    <property type="evidence" value="ECO:0007669"/>
    <property type="project" value="InterPro"/>
</dbReference>
<dbReference type="InterPro" id="IPR039411">
    <property type="entry name" value="NSA2_fam"/>
</dbReference>
<evidence type="ECO:0000313" key="10">
    <source>
        <dbReference type="Proteomes" id="UP000603453"/>
    </source>
</evidence>
<feature type="compositionally biased region" description="Polar residues" evidence="7">
    <location>
        <begin position="18"/>
        <end position="28"/>
    </location>
</feature>
<evidence type="ECO:0000256" key="5">
    <source>
        <dbReference type="ARBA" id="ARBA00023242"/>
    </source>
</evidence>
<dbReference type="CDD" id="cd11381">
    <property type="entry name" value="NSA2"/>
    <property type="match status" value="1"/>
</dbReference>
<evidence type="ECO:0000256" key="4">
    <source>
        <dbReference type="ARBA" id="ARBA00022552"/>
    </source>
</evidence>
<keyword evidence="5 6" id="KW-0539">Nucleus</keyword>
<evidence type="ECO:0000256" key="2">
    <source>
        <dbReference type="ARBA" id="ARBA00005424"/>
    </source>
</evidence>
<dbReference type="Pfam" id="PF01201">
    <property type="entry name" value="Ribosomal_S8e"/>
    <property type="match status" value="1"/>
</dbReference>
<dbReference type="Gene3D" id="2.40.10.310">
    <property type="match status" value="1"/>
</dbReference>
<evidence type="ECO:0000256" key="6">
    <source>
        <dbReference type="RuleBase" id="RU367114"/>
    </source>
</evidence>
<organism evidence="9 10">
    <name type="scientific">Mucor saturninus</name>
    <dbReference type="NCBI Taxonomy" id="64648"/>
    <lineage>
        <taxon>Eukaryota</taxon>
        <taxon>Fungi</taxon>
        <taxon>Fungi incertae sedis</taxon>
        <taxon>Mucoromycota</taxon>
        <taxon>Mucoromycotina</taxon>
        <taxon>Mucoromycetes</taxon>
        <taxon>Mucorales</taxon>
        <taxon>Mucorineae</taxon>
        <taxon>Mucoraceae</taxon>
        <taxon>Mucor</taxon>
    </lineage>
</organism>
<keyword evidence="10" id="KW-1185">Reference proteome</keyword>
<keyword evidence="3 6" id="KW-0690">Ribosome biogenesis</keyword>
<dbReference type="SMART" id="SM00225">
    <property type="entry name" value="BTB"/>
    <property type="match status" value="1"/>
</dbReference>
<dbReference type="InterPro" id="IPR003131">
    <property type="entry name" value="T1-type_BTB"/>
</dbReference>
<comment type="subunit">
    <text evidence="6">Component of the pre-66S ribosomal particle.</text>
</comment>
<dbReference type="SUPFAM" id="SSF141571">
    <property type="entry name" value="Pentapeptide repeat-like"/>
    <property type="match status" value="1"/>
</dbReference>
<dbReference type="PANTHER" id="PTHR12642">
    <property type="entry name" value="RIBOSOME BIOGENESIS PROTEIN NSA2 HOMOLOG"/>
    <property type="match status" value="1"/>
</dbReference>
<gene>
    <name evidence="9" type="ORF">INT47_009248</name>
</gene>
<proteinExistence type="inferred from homology"/>
<dbReference type="EMBL" id="JAEPRD010000090">
    <property type="protein sequence ID" value="KAG2199922.1"/>
    <property type="molecule type" value="Genomic_DNA"/>
</dbReference>
<feature type="region of interest" description="Disordered" evidence="7">
    <location>
        <begin position="18"/>
        <end position="44"/>
    </location>
</feature>
<feature type="domain" description="BTB" evidence="8">
    <location>
        <begin position="137"/>
        <end position="240"/>
    </location>
</feature>
<sequence>MDPIAFFDHLAAKSATSQSTHVQSLSSNEDNEQRMTLRPSLDTPRQDEFQDKWILFVEAYRTEKQELSEHLKDQLVALDQIEQDFDQSNLEIQHQVGRAFDRLSSDLHHHQSRLSIERKQFEREKDMIQQVRQFQDEKIRLNVGGQFFETSLTTLRKDPRSKLAHMFSPDSNVKPEADNSYFIDRDSTYFRLVLNYLRDLKIPTGIVEDPKIMDELMQEARFYELNDLLRLKWENLPVITQEQLYQLYPPFSKTRLYQPIVMRLTGKNLSNLDFSNYHIDPQSNFMESNLENADFSQAKFGFDFDHQVNFTGCFLLGTVFPQEGTANRASGVQMKLDGAIPQNEHIEEHIKRHGRRLDHEERKRKREARSAHKASQYAQKVHGLKAKMLNKRRHAEKIQMKKTIKQHEEKNAKSKSADAIPEGAVPTYLLDREGEDRAKILSNMVKQKRKEKAGKWAVPLPTVRGMAEDEMFKVVKTGKHKTKQWKRLVTKATFVGEGFTRKPPKYERFVRPMGLRYKKAHVTHPELKATFCLPIIGVKKNPQSPLYTQLGVITKGTVLEVNVSELGLVTTGGKVVWGKYAQVTNNPENDGCINAVLLV</sequence>
<evidence type="ECO:0000256" key="1">
    <source>
        <dbReference type="ARBA" id="ARBA00004604"/>
    </source>
</evidence>
<dbReference type="InterPro" id="IPR011333">
    <property type="entry name" value="SKP1/BTB/POZ_sf"/>
</dbReference>
<evidence type="ECO:0000313" key="9">
    <source>
        <dbReference type="EMBL" id="KAG2199922.1"/>
    </source>
</evidence>
<accession>A0A8H7QW92</accession>
<comment type="subcellular location">
    <subcellularLocation>
        <location evidence="1 6">Nucleus</location>
        <location evidence="1 6">Nucleolus</location>
    </subcellularLocation>
</comment>
<dbReference type="Gene3D" id="3.30.710.10">
    <property type="entry name" value="Potassium Channel Kv1.1, Chain A"/>
    <property type="match status" value="1"/>
</dbReference>
<dbReference type="GO" id="GO:0030684">
    <property type="term" value="C:preribosome"/>
    <property type="evidence" value="ECO:0007669"/>
    <property type="project" value="UniProtKB-ARBA"/>
</dbReference>
<name>A0A8H7QW92_9FUNG</name>
<dbReference type="GO" id="GO:0042273">
    <property type="term" value="P:ribosomal large subunit biogenesis"/>
    <property type="evidence" value="ECO:0007669"/>
    <property type="project" value="UniProtKB-ARBA"/>
</dbReference>
<feature type="compositionally biased region" description="Basic residues" evidence="7">
    <location>
        <begin position="351"/>
        <end position="367"/>
    </location>
</feature>
<dbReference type="Pfam" id="PF02214">
    <property type="entry name" value="BTB_2"/>
    <property type="match status" value="1"/>
</dbReference>
<dbReference type="SUPFAM" id="SSF54695">
    <property type="entry name" value="POZ domain"/>
    <property type="match status" value="1"/>
</dbReference>
<feature type="region of interest" description="Disordered" evidence="7">
    <location>
        <begin position="351"/>
        <end position="377"/>
    </location>
</feature>
<comment type="function">
    <text evidence="6">Involved in the biogenesis of the 60S ribosomal subunit. May play a part in the quality control of pre-60S particles.</text>
</comment>
<dbReference type="FunFam" id="2.40.10.310:FF:000001">
    <property type="entry name" value="NSA2, ribosome biogenesis homolog"/>
    <property type="match status" value="1"/>
</dbReference>
<dbReference type="InterPro" id="IPR000210">
    <property type="entry name" value="BTB/POZ_dom"/>
</dbReference>
<dbReference type="Proteomes" id="UP000603453">
    <property type="component" value="Unassembled WGS sequence"/>
</dbReference>
<dbReference type="InterPro" id="IPR022309">
    <property type="entry name" value="Ribosomal_Se8/biogenesis_NSA2"/>
</dbReference>
<protein>
    <recommendedName>
        <fullName evidence="6">Ribosome biogenesis protein NSA2 homolog</fullName>
    </recommendedName>
</protein>
<keyword evidence="6" id="KW-0687">Ribonucleoprotein</keyword>
<keyword evidence="4 6" id="KW-0698">rRNA processing</keyword>
<comment type="caution">
    <text evidence="9">The sequence shown here is derived from an EMBL/GenBank/DDBJ whole genome shotgun (WGS) entry which is preliminary data.</text>
</comment>
<evidence type="ECO:0000259" key="8">
    <source>
        <dbReference type="SMART" id="SM00225"/>
    </source>
</evidence>
<dbReference type="OrthoDB" id="1847590at2759"/>
<dbReference type="Gene3D" id="2.160.20.80">
    <property type="entry name" value="E3 ubiquitin-protein ligase SopA"/>
    <property type="match status" value="1"/>
</dbReference>
<dbReference type="GO" id="GO:0006364">
    <property type="term" value="P:rRNA processing"/>
    <property type="evidence" value="ECO:0007669"/>
    <property type="project" value="UniProtKB-KW"/>
</dbReference>
<comment type="similarity">
    <text evidence="2 6">Belongs to the eukaryotic ribosomal protein eS8 family. Ribosome biogenesis protein NSA2 subfamily.</text>
</comment>
<dbReference type="GO" id="GO:0005730">
    <property type="term" value="C:nucleolus"/>
    <property type="evidence" value="ECO:0007669"/>
    <property type="project" value="UniProtKB-SubCell"/>
</dbReference>
<evidence type="ECO:0000256" key="3">
    <source>
        <dbReference type="ARBA" id="ARBA00022517"/>
    </source>
</evidence>
<reference evidence="9" key="1">
    <citation type="submission" date="2020-12" db="EMBL/GenBank/DDBJ databases">
        <title>Metabolic potential, ecology and presence of endohyphal bacteria is reflected in genomic diversity of Mucoromycotina.</title>
        <authorList>
            <person name="Muszewska A."/>
            <person name="Okrasinska A."/>
            <person name="Steczkiewicz K."/>
            <person name="Drgas O."/>
            <person name="Orlowska M."/>
            <person name="Perlinska-Lenart U."/>
            <person name="Aleksandrzak-Piekarczyk T."/>
            <person name="Szatraj K."/>
            <person name="Zielenkiewicz U."/>
            <person name="Pilsyk S."/>
            <person name="Malc E."/>
            <person name="Mieczkowski P."/>
            <person name="Kruszewska J.S."/>
            <person name="Biernat P."/>
            <person name="Pawlowska J."/>
        </authorList>
    </citation>
    <scope>NUCLEOTIDE SEQUENCE</scope>
    <source>
        <strain evidence="9">WA0000017839</strain>
    </source>
</reference>
<dbReference type="AlphaFoldDB" id="A0A8H7QW92"/>
<evidence type="ECO:0000256" key="7">
    <source>
        <dbReference type="SAM" id="MobiDB-lite"/>
    </source>
</evidence>